<dbReference type="Gene3D" id="3.40.50.300">
    <property type="entry name" value="P-loop containing nucleotide triphosphate hydrolases"/>
    <property type="match status" value="1"/>
</dbReference>
<dbReference type="Pfam" id="PF17764">
    <property type="entry name" value="PriA_3primeBD"/>
    <property type="match status" value="1"/>
</dbReference>
<dbReference type="GO" id="GO:0005524">
    <property type="term" value="F:ATP binding"/>
    <property type="evidence" value="ECO:0007669"/>
    <property type="project" value="UniProtKB-KW"/>
</dbReference>
<comment type="caution">
    <text evidence="5">The sequence shown here is derived from an EMBL/GenBank/DDBJ whole genome shotgun (WGS) entry which is preliminary data.</text>
</comment>
<dbReference type="Proteomes" id="UP000176420">
    <property type="component" value="Unassembled WGS sequence"/>
</dbReference>
<gene>
    <name evidence="5" type="ORF">A2319_05700</name>
</gene>
<dbReference type="GO" id="GO:0006270">
    <property type="term" value="P:DNA replication initiation"/>
    <property type="evidence" value="ECO:0007669"/>
    <property type="project" value="TreeGrafter"/>
</dbReference>
<evidence type="ECO:0000256" key="3">
    <source>
        <dbReference type="ARBA" id="ARBA00023125"/>
    </source>
</evidence>
<dbReference type="InterPro" id="IPR042115">
    <property type="entry name" value="PriA_3primeBD_sf"/>
</dbReference>
<dbReference type="InterPro" id="IPR041222">
    <property type="entry name" value="PriA_3primeBD"/>
</dbReference>
<accession>A0A1G2BAS5</accession>
<dbReference type="PANTHER" id="PTHR30580">
    <property type="entry name" value="PRIMOSOMAL PROTEIN N"/>
    <property type="match status" value="1"/>
</dbReference>
<name>A0A1G2BAS5_9BACT</name>
<dbReference type="AlphaFoldDB" id="A0A1G2BAS5"/>
<evidence type="ECO:0000256" key="1">
    <source>
        <dbReference type="ARBA" id="ARBA00022741"/>
    </source>
</evidence>
<keyword evidence="1" id="KW-0547">Nucleotide-binding</keyword>
<evidence type="ECO:0000259" key="4">
    <source>
        <dbReference type="Pfam" id="PF17764"/>
    </source>
</evidence>
<dbReference type="GO" id="GO:0043138">
    <property type="term" value="F:3'-5' DNA helicase activity"/>
    <property type="evidence" value="ECO:0007669"/>
    <property type="project" value="TreeGrafter"/>
</dbReference>
<keyword evidence="2" id="KW-0067">ATP-binding</keyword>
<evidence type="ECO:0000313" key="6">
    <source>
        <dbReference type="Proteomes" id="UP000176420"/>
    </source>
</evidence>
<dbReference type="GO" id="GO:0003677">
    <property type="term" value="F:DNA binding"/>
    <property type="evidence" value="ECO:0007669"/>
    <property type="project" value="UniProtKB-KW"/>
</dbReference>
<organism evidence="5 6">
    <name type="scientific">Candidatus Kerfeldbacteria bacterium RIFOXYB2_FULL_38_14</name>
    <dbReference type="NCBI Taxonomy" id="1798547"/>
    <lineage>
        <taxon>Bacteria</taxon>
        <taxon>Candidatus Kerfeldiibacteriota</taxon>
    </lineage>
</organism>
<feature type="domain" description="Primosomal protein N' 3' DNA-binding" evidence="4">
    <location>
        <begin position="15"/>
        <end position="98"/>
    </location>
</feature>
<dbReference type="PANTHER" id="PTHR30580:SF0">
    <property type="entry name" value="PRIMOSOMAL PROTEIN N"/>
    <property type="match status" value="1"/>
</dbReference>
<reference evidence="5 6" key="1">
    <citation type="journal article" date="2016" name="Nat. Commun.">
        <title>Thousands of microbial genomes shed light on interconnected biogeochemical processes in an aquifer system.</title>
        <authorList>
            <person name="Anantharaman K."/>
            <person name="Brown C.T."/>
            <person name="Hug L.A."/>
            <person name="Sharon I."/>
            <person name="Castelle C.J."/>
            <person name="Probst A.J."/>
            <person name="Thomas B.C."/>
            <person name="Singh A."/>
            <person name="Wilkins M.J."/>
            <person name="Karaoz U."/>
            <person name="Brodie E.L."/>
            <person name="Williams K.H."/>
            <person name="Hubbard S.S."/>
            <person name="Banfield J.F."/>
        </authorList>
    </citation>
    <scope>NUCLEOTIDE SEQUENCE [LARGE SCALE GENOMIC DNA]</scope>
</reference>
<proteinExistence type="predicted"/>
<dbReference type="EMBL" id="MHKI01000022">
    <property type="protein sequence ID" value="OGY86313.1"/>
    <property type="molecule type" value="Genomic_DNA"/>
</dbReference>
<dbReference type="GO" id="GO:0006310">
    <property type="term" value="P:DNA recombination"/>
    <property type="evidence" value="ECO:0007669"/>
    <property type="project" value="TreeGrafter"/>
</dbReference>
<evidence type="ECO:0000313" key="5">
    <source>
        <dbReference type="EMBL" id="OGY86313.1"/>
    </source>
</evidence>
<dbReference type="GO" id="GO:0006302">
    <property type="term" value="P:double-strand break repair"/>
    <property type="evidence" value="ECO:0007669"/>
    <property type="project" value="TreeGrafter"/>
</dbReference>
<dbReference type="InterPro" id="IPR027417">
    <property type="entry name" value="P-loop_NTPase"/>
</dbReference>
<keyword evidence="3" id="KW-0238">DNA-binding</keyword>
<sequence>MIAEVIPYARTIRGKDFFDYVVPKNLTVKKGSLVKIEFRSRLIIGLVRDLKKNSAIKKLKPVIALSTTQLPQPEHFLLFLTWFANHYFISQAHAFKSMHYPFLKKRNFADLDNWQENSSHSQKISIPKKNIESIKNALAKVKPNLPNVVLYNNRADCLAFYQGIIKRSTGSVLIIVPEYQDVLKIAEALNNKDIVALTKNPSPSVWTALEIALQKKSKKIVIGTKKTAFLWLGYFATVILDQEEARSHKQYELNPRYQTREVILQNINLLTVPKPQLIFCSTAPNIETYFAKKSFKINISRTWSAKNIFTVNMLEEKMKKNYSWFSEKLMTEIHQSQKTFLFFNRLGNLNLAVCLNCSAVLPADKTKCPNCQSSHLKQTHQGTQQLEITLKKYFKNKKIVRLDSTREYQLAELQKADIILGTEKIFRVMSLADFDLVGIISVDHLLVYPHFRANERVFQLLTKIFSASQKIIIQTHAPDNMVIKLAILNNYDQFYQQEIKIRKILNLPPFSPYFQLLDTKNKQKLKPQKYLSEYELKPSLVVDYL</sequence>
<protein>
    <recommendedName>
        <fullName evidence="4">Primosomal protein N' 3' DNA-binding domain-containing protein</fullName>
    </recommendedName>
</protein>
<dbReference type="Gene3D" id="3.40.1440.60">
    <property type="entry name" value="PriA, 3(prime) DNA-binding domain"/>
    <property type="match status" value="1"/>
</dbReference>
<evidence type="ECO:0000256" key="2">
    <source>
        <dbReference type="ARBA" id="ARBA00022840"/>
    </source>
</evidence>